<proteinExistence type="predicted"/>
<dbReference type="AlphaFoldDB" id="A0A3B0W129"/>
<protein>
    <submittedName>
        <fullName evidence="1">Uncharacterized protein</fullName>
    </submittedName>
</protein>
<gene>
    <name evidence="1" type="ORF">MNBD_GAMMA02-1758</name>
</gene>
<organism evidence="1">
    <name type="scientific">hydrothermal vent metagenome</name>
    <dbReference type="NCBI Taxonomy" id="652676"/>
    <lineage>
        <taxon>unclassified sequences</taxon>
        <taxon>metagenomes</taxon>
        <taxon>ecological metagenomes</taxon>
    </lineage>
</organism>
<evidence type="ECO:0000313" key="1">
    <source>
        <dbReference type="EMBL" id="VAW44962.1"/>
    </source>
</evidence>
<accession>A0A3B0W129</accession>
<reference evidence="1" key="1">
    <citation type="submission" date="2018-06" db="EMBL/GenBank/DDBJ databases">
        <authorList>
            <person name="Zhirakovskaya E."/>
        </authorList>
    </citation>
    <scope>NUCLEOTIDE SEQUENCE</scope>
</reference>
<name>A0A3B0W129_9ZZZZ</name>
<sequence>MGLARKHPIIMSSVVVSEEHFYVVKILSLDSALSIAENGLTSLTASNL</sequence>
<dbReference type="EMBL" id="UOFA01000149">
    <property type="protein sequence ID" value="VAW44962.1"/>
    <property type="molecule type" value="Genomic_DNA"/>
</dbReference>